<keyword evidence="1" id="KW-0812">Transmembrane</keyword>
<gene>
    <name evidence="2" type="ORF">ACFQE1_02380</name>
</gene>
<dbReference type="AlphaFoldDB" id="A0ABD5RVM8"/>
<reference evidence="2 3" key="1">
    <citation type="journal article" date="2019" name="Int. J. Syst. Evol. Microbiol.">
        <title>The Global Catalogue of Microorganisms (GCM) 10K type strain sequencing project: providing services to taxonomists for standard genome sequencing and annotation.</title>
        <authorList>
            <consortium name="The Broad Institute Genomics Platform"/>
            <consortium name="The Broad Institute Genome Sequencing Center for Infectious Disease"/>
            <person name="Wu L."/>
            <person name="Ma J."/>
        </authorList>
    </citation>
    <scope>NUCLEOTIDE SEQUENCE [LARGE SCALE GENOMIC DNA]</scope>
    <source>
        <strain evidence="2 3">NBRC 111368</strain>
    </source>
</reference>
<keyword evidence="1" id="KW-0472">Membrane</keyword>
<organism evidence="2 3">
    <name type="scientific">Halobium palmae</name>
    <dbReference type="NCBI Taxonomy" id="1776492"/>
    <lineage>
        <taxon>Archaea</taxon>
        <taxon>Methanobacteriati</taxon>
        <taxon>Methanobacteriota</taxon>
        <taxon>Stenosarchaea group</taxon>
        <taxon>Halobacteria</taxon>
        <taxon>Halobacteriales</taxon>
        <taxon>Haloferacaceae</taxon>
        <taxon>Halobium</taxon>
    </lineage>
</organism>
<feature type="transmembrane region" description="Helical" evidence="1">
    <location>
        <begin position="21"/>
        <end position="42"/>
    </location>
</feature>
<name>A0ABD5RVM8_9EURY</name>
<keyword evidence="1" id="KW-1133">Transmembrane helix</keyword>
<comment type="caution">
    <text evidence="2">The sequence shown here is derived from an EMBL/GenBank/DDBJ whole genome shotgun (WGS) entry which is preliminary data.</text>
</comment>
<dbReference type="InterPro" id="IPR058324">
    <property type="entry name" value="DUF8011"/>
</dbReference>
<keyword evidence="3" id="KW-1185">Reference proteome</keyword>
<evidence type="ECO:0000256" key="1">
    <source>
        <dbReference type="SAM" id="Phobius"/>
    </source>
</evidence>
<evidence type="ECO:0000313" key="2">
    <source>
        <dbReference type="EMBL" id="MFC6723257.1"/>
    </source>
</evidence>
<dbReference type="EMBL" id="JBHSWU010000009">
    <property type="protein sequence ID" value="MFC6723257.1"/>
    <property type="molecule type" value="Genomic_DNA"/>
</dbReference>
<sequence>MDFDKYREYPILGDTIFSEPAGGLYGWAFFSVSVLLTLWMFVDRGSKVAVLAGGGLLLLSVPHIFSERFYRISVVLRIVGVLYYIALWVVILVVFPGAPTFFEGNW</sequence>
<evidence type="ECO:0000313" key="3">
    <source>
        <dbReference type="Proteomes" id="UP001596328"/>
    </source>
</evidence>
<proteinExistence type="predicted"/>
<protein>
    <submittedName>
        <fullName evidence="2">Uncharacterized protein</fullName>
    </submittedName>
</protein>
<feature type="transmembrane region" description="Helical" evidence="1">
    <location>
        <begin position="48"/>
        <end position="65"/>
    </location>
</feature>
<dbReference type="Pfam" id="PF26041">
    <property type="entry name" value="DUF8011"/>
    <property type="match status" value="1"/>
</dbReference>
<feature type="transmembrane region" description="Helical" evidence="1">
    <location>
        <begin position="74"/>
        <end position="98"/>
    </location>
</feature>
<dbReference type="Proteomes" id="UP001596328">
    <property type="component" value="Unassembled WGS sequence"/>
</dbReference>
<accession>A0ABD5RVM8</accession>